<feature type="domain" description="Calcineurin-like phosphoesterase" evidence="1">
    <location>
        <begin position="3"/>
        <end position="189"/>
    </location>
</feature>
<dbReference type="InterPro" id="IPR004843">
    <property type="entry name" value="Calcineurin-like_PHP"/>
</dbReference>
<dbReference type="Pfam" id="PF00149">
    <property type="entry name" value="Metallophos"/>
    <property type="match status" value="1"/>
</dbReference>
<evidence type="ECO:0000259" key="1">
    <source>
        <dbReference type="Pfam" id="PF00149"/>
    </source>
</evidence>
<dbReference type="AlphaFoldDB" id="F4G1K6"/>
<dbReference type="InterPro" id="IPR029052">
    <property type="entry name" value="Metallo-depent_PP-like"/>
</dbReference>
<reference evidence="2 3" key="1">
    <citation type="journal article" date="2011" name="J. Bacteriol.">
        <title>Complete genome sequence of Metallosphaera cuprina, a metal sulfide-oxidizing archaeon from a hot spring.</title>
        <authorList>
            <person name="Liu L.J."/>
            <person name="You X.Y."/>
            <person name="Zheng H."/>
            <person name="Wang S."/>
            <person name="Jiang C.Y."/>
            <person name="Liu S.J."/>
        </authorList>
    </citation>
    <scope>NUCLEOTIDE SEQUENCE [LARGE SCALE GENOMIC DNA]</scope>
    <source>
        <strain evidence="2 3">Ar-4</strain>
    </source>
</reference>
<organism evidence="2 3">
    <name type="scientific">Metallosphaera cuprina (strain Ar-4)</name>
    <dbReference type="NCBI Taxonomy" id="1006006"/>
    <lineage>
        <taxon>Archaea</taxon>
        <taxon>Thermoproteota</taxon>
        <taxon>Thermoprotei</taxon>
        <taxon>Sulfolobales</taxon>
        <taxon>Sulfolobaceae</taxon>
        <taxon>Metallosphaera</taxon>
    </lineage>
</organism>
<evidence type="ECO:0000313" key="3">
    <source>
        <dbReference type="Proteomes" id="UP000007812"/>
    </source>
</evidence>
<dbReference type="STRING" id="1006006.Mcup_0714"/>
<dbReference type="GO" id="GO:0016787">
    <property type="term" value="F:hydrolase activity"/>
    <property type="evidence" value="ECO:0007669"/>
    <property type="project" value="InterPro"/>
</dbReference>
<dbReference type="CDD" id="cd00838">
    <property type="entry name" value="MPP_superfamily"/>
    <property type="match status" value="1"/>
</dbReference>
<dbReference type="SUPFAM" id="SSF56300">
    <property type="entry name" value="Metallo-dependent phosphatases"/>
    <property type="match status" value="1"/>
</dbReference>
<accession>F4G1K6</accession>
<dbReference type="KEGG" id="mcn:Mcup_0714"/>
<sequence>MIIGAVSDIHSPRYLNDFLRAVRYVPELPLFIIAGDSVDKGKVIHFDPIYKLLATKRTVAVFGNEDFREVREDFKRLYPKVEWLEDNFTLIKLNEISLHIVGSEGLISRPTKWQLKSGINMQYYMERKQNLEKLLCESEGDVTVLVTHYSPTYETLRGERSWAYPELGYPFLEEAKCKPDIAIHGHAHKSVVTFAEISGVRVYNVALPANKAITLIKIDKK</sequence>
<dbReference type="eggNOG" id="arCOG01147">
    <property type="taxonomic scope" value="Archaea"/>
</dbReference>
<dbReference type="EMBL" id="CP002656">
    <property type="protein sequence ID" value="AEB94819.1"/>
    <property type="molecule type" value="Genomic_DNA"/>
</dbReference>
<name>F4G1K6_METCR</name>
<dbReference type="GeneID" id="10492905"/>
<dbReference type="PATRIC" id="fig|1006006.8.peg.713"/>
<dbReference type="OrthoDB" id="15074at2157"/>
<keyword evidence="3" id="KW-1185">Reference proteome</keyword>
<dbReference type="Gene3D" id="3.60.21.10">
    <property type="match status" value="1"/>
</dbReference>
<protein>
    <submittedName>
        <fullName evidence="2">Metallophosphoesterase</fullName>
    </submittedName>
</protein>
<dbReference type="HOGENOM" id="CLU_083277_0_0_2"/>
<gene>
    <name evidence="2" type="ordered locus">Mcup_0714</name>
</gene>
<dbReference type="Proteomes" id="UP000007812">
    <property type="component" value="Chromosome"/>
</dbReference>
<proteinExistence type="predicted"/>
<evidence type="ECO:0000313" key="2">
    <source>
        <dbReference type="EMBL" id="AEB94819.1"/>
    </source>
</evidence>
<dbReference type="RefSeq" id="WP_013737317.1">
    <property type="nucleotide sequence ID" value="NC_015435.1"/>
</dbReference>